<evidence type="ECO:0000256" key="1">
    <source>
        <dbReference type="SAM" id="Phobius"/>
    </source>
</evidence>
<keyword evidence="4" id="KW-1185">Reference proteome</keyword>
<comment type="caution">
    <text evidence="3">The sequence shown here is derived from an EMBL/GenBank/DDBJ whole genome shotgun (WGS) entry which is preliminary data.</text>
</comment>
<dbReference type="Gene3D" id="3.40.50.1820">
    <property type="entry name" value="alpha/beta hydrolase"/>
    <property type="match status" value="1"/>
</dbReference>
<keyword evidence="1" id="KW-1133">Transmembrane helix</keyword>
<dbReference type="EMBL" id="RZNX01000002">
    <property type="protein sequence ID" value="RUT33652.1"/>
    <property type="molecule type" value="Genomic_DNA"/>
</dbReference>
<dbReference type="SUPFAM" id="SSF53474">
    <property type="entry name" value="alpha/beta-Hydrolases"/>
    <property type="match status" value="1"/>
</dbReference>
<evidence type="ECO:0000313" key="3">
    <source>
        <dbReference type="EMBL" id="RUT33652.1"/>
    </source>
</evidence>
<organism evidence="3 4">
    <name type="scientific">Paenibacillus zeisoli</name>
    <dbReference type="NCBI Taxonomy" id="2496267"/>
    <lineage>
        <taxon>Bacteria</taxon>
        <taxon>Bacillati</taxon>
        <taxon>Bacillota</taxon>
        <taxon>Bacilli</taxon>
        <taxon>Bacillales</taxon>
        <taxon>Paenibacillaceae</taxon>
        <taxon>Paenibacillus</taxon>
    </lineage>
</organism>
<evidence type="ECO:0000313" key="4">
    <source>
        <dbReference type="Proteomes" id="UP000272464"/>
    </source>
</evidence>
<name>A0A3S1B797_9BACL</name>
<reference evidence="3 4" key="1">
    <citation type="submission" date="2018-12" db="EMBL/GenBank/DDBJ databases">
        <authorList>
            <person name="Sun L."/>
            <person name="Chen Z."/>
        </authorList>
    </citation>
    <scope>NUCLEOTIDE SEQUENCE [LARGE SCALE GENOMIC DNA]</scope>
    <source>
        <strain evidence="3 4">3-5-3</strain>
    </source>
</reference>
<dbReference type="Pfam" id="PF02129">
    <property type="entry name" value="Peptidase_S15"/>
    <property type="match status" value="1"/>
</dbReference>
<dbReference type="InterPro" id="IPR000383">
    <property type="entry name" value="Xaa-Pro-like_dom"/>
</dbReference>
<gene>
    <name evidence="3" type="ORF">EJP77_08420</name>
</gene>
<proteinExistence type="predicted"/>
<dbReference type="AlphaFoldDB" id="A0A3S1B797"/>
<dbReference type="InterPro" id="IPR029058">
    <property type="entry name" value="AB_hydrolase_fold"/>
</dbReference>
<dbReference type="OrthoDB" id="9809549at2"/>
<protein>
    <submittedName>
        <fullName evidence="3">Alpha/beta hydrolase</fullName>
    </submittedName>
</protein>
<keyword evidence="3" id="KW-0378">Hydrolase</keyword>
<evidence type="ECO:0000259" key="2">
    <source>
        <dbReference type="Pfam" id="PF02129"/>
    </source>
</evidence>
<dbReference type="Proteomes" id="UP000272464">
    <property type="component" value="Unassembled WGS sequence"/>
</dbReference>
<dbReference type="GO" id="GO:0052689">
    <property type="term" value="F:carboxylic ester hydrolase activity"/>
    <property type="evidence" value="ECO:0007669"/>
    <property type="project" value="TreeGrafter"/>
</dbReference>
<feature type="domain" description="Xaa-Pro dipeptidyl-peptidase-like" evidence="2">
    <location>
        <begin position="49"/>
        <end position="216"/>
    </location>
</feature>
<accession>A0A3S1B797</accession>
<feature type="transmembrane region" description="Helical" evidence="1">
    <location>
        <begin position="6"/>
        <end position="25"/>
    </location>
</feature>
<keyword evidence="1" id="KW-0472">Membrane</keyword>
<dbReference type="PANTHER" id="PTHR43265:SF1">
    <property type="entry name" value="ESTERASE ESTD"/>
    <property type="match status" value="1"/>
</dbReference>
<sequence length="335" mass="37737">MRRKKIWIYVLVFVLLIGGTGIYILEQNRFDMVEQQVEIPSSAGKLTGTLVLPRNAGGQLGLVLFIHGDGAIDAAHDDGYKPLWERLASLGYASLSLNKRGIGGSEGSWLEQSMDDRVDEAREAIAWARKQPVIDPNRIGVWGASQAGWVIPKLAGKEQLAFSILVSPAINWLRQGVYHTREQMIKDGYSEQDIQAEEAYDDRVRQLLSKQADYGEYLQIAQGSDVMPKDRWTFVSKNFLSDATGDLHHFNSPVLLLLGEEDIHVDWKETERVYRNKIKPELLTVAVFPDAEHSMLSKKTADSDLRALLISLFAPRQITVPGYMDQIEQFLARLE</sequence>
<dbReference type="PANTHER" id="PTHR43265">
    <property type="entry name" value="ESTERASE ESTD"/>
    <property type="match status" value="1"/>
</dbReference>
<keyword evidence="1" id="KW-0812">Transmembrane</keyword>
<dbReference type="InterPro" id="IPR053145">
    <property type="entry name" value="AB_hydrolase_Est10"/>
</dbReference>
<dbReference type="RefSeq" id="WP_127198766.1">
    <property type="nucleotide sequence ID" value="NZ_RZNX01000002.1"/>
</dbReference>